<dbReference type="PIRSF" id="PIRSF001430">
    <property type="entry name" value="tRNA_psdUrid_synth"/>
    <property type="match status" value="1"/>
</dbReference>
<evidence type="ECO:0000256" key="5">
    <source>
        <dbReference type="PIRSR" id="PIRSR001430-2"/>
    </source>
</evidence>
<dbReference type="InterPro" id="IPR020095">
    <property type="entry name" value="PsdUridine_synth_TruA_C"/>
</dbReference>
<dbReference type="OrthoDB" id="271910at2759"/>
<feature type="active site" description="Nucleophile" evidence="4">
    <location>
        <position position="61"/>
    </location>
</feature>
<dbReference type="Pfam" id="PF01416">
    <property type="entry name" value="PseudoU_synth_1"/>
    <property type="match status" value="2"/>
</dbReference>
<evidence type="ECO:0000256" key="3">
    <source>
        <dbReference type="ARBA" id="ARBA00023235"/>
    </source>
</evidence>
<comment type="catalytic activity">
    <reaction evidence="6">
        <text>uridine(38/39/40) in tRNA = pseudouridine(38/39/40) in tRNA</text>
        <dbReference type="Rhea" id="RHEA:22376"/>
        <dbReference type="Rhea" id="RHEA-COMP:10085"/>
        <dbReference type="Rhea" id="RHEA-COMP:10087"/>
        <dbReference type="ChEBI" id="CHEBI:65314"/>
        <dbReference type="ChEBI" id="CHEBI:65315"/>
        <dbReference type="EC" id="5.4.99.12"/>
    </reaction>
</comment>
<dbReference type="AlphaFoldDB" id="E1Z4K5"/>
<keyword evidence="2 6" id="KW-0819">tRNA processing</keyword>
<feature type="domain" description="Pseudouridine synthase I TruA alpha/beta" evidence="7">
    <location>
        <begin position="6"/>
        <end position="112"/>
    </location>
</feature>
<dbReference type="InterPro" id="IPR001406">
    <property type="entry name" value="PsdUridine_synth_TruA"/>
</dbReference>
<dbReference type="PANTHER" id="PTHR11142">
    <property type="entry name" value="PSEUDOURIDYLATE SYNTHASE"/>
    <property type="match status" value="1"/>
</dbReference>
<evidence type="ECO:0000256" key="2">
    <source>
        <dbReference type="ARBA" id="ARBA00022694"/>
    </source>
</evidence>
<dbReference type="InterPro" id="IPR020097">
    <property type="entry name" value="PsdUridine_synth_TruA_a/b_dom"/>
</dbReference>
<dbReference type="GO" id="GO:0003723">
    <property type="term" value="F:RNA binding"/>
    <property type="evidence" value="ECO:0007669"/>
    <property type="project" value="InterPro"/>
</dbReference>
<evidence type="ECO:0000256" key="1">
    <source>
        <dbReference type="ARBA" id="ARBA00009375"/>
    </source>
</evidence>
<reference evidence="8 9" key="1">
    <citation type="journal article" date="2010" name="Plant Cell">
        <title>The Chlorella variabilis NC64A genome reveals adaptation to photosymbiosis, coevolution with viruses, and cryptic sex.</title>
        <authorList>
            <person name="Blanc G."/>
            <person name="Duncan G."/>
            <person name="Agarkova I."/>
            <person name="Borodovsky M."/>
            <person name="Gurnon J."/>
            <person name="Kuo A."/>
            <person name="Lindquist E."/>
            <person name="Lucas S."/>
            <person name="Pangilinan J."/>
            <person name="Polle J."/>
            <person name="Salamov A."/>
            <person name="Terry A."/>
            <person name="Yamada T."/>
            <person name="Dunigan D.D."/>
            <person name="Grigoriev I.V."/>
            <person name="Claverie J.M."/>
            <person name="Van Etten J.L."/>
        </authorList>
    </citation>
    <scope>NUCLEOTIDE SEQUENCE [LARGE SCALE GENOMIC DNA]</scope>
    <source>
        <strain evidence="8 9">NC64A</strain>
    </source>
</reference>
<dbReference type="KEGG" id="cvr:CHLNCDRAFT_19189"/>
<dbReference type="Gene3D" id="3.30.70.580">
    <property type="entry name" value="Pseudouridine synthase I, catalytic domain, N-terminal subdomain"/>
    <property type="match status" value="1"/>
</dbReference>
<feature type="binding site" evidence="5">
    <location>
        <position position="118"/>
    </location>
    <ligand>
        <name>substrate</name>
    </ligand>
</feature>
<dbReference type="Proteomes" id="UP000008141">
    <property type="component" value="Unassembled WGS sequence"/>
</dbReference>
<dbReference type="InterPro" id="IPR020103">
    <property type="entry name" value="PsdUridine_synth_cat_dom_sf"/>
</dbReference>
<dbReference type="OMA" id="ADAFCHN"/>
<dbReference type="EMBL" id="GL433836">
    <property type="protein sequence ID" value="EFN59076.1"/>
    <property type="molecule type" value="Genomic_DNA"/>
</dbReference>
<dbReference type="GO" id="GO:0031119">
    <property type="term" value="P:tRNA pseudouridine synthesis"/>
    <property type="evidence" value="ECO:0007669"/>
    <property type="project" value="TreeGrafter"/>
</dbReference>
<accession>E1Z4K5</accession>
<dbReference type="PANTHER" id="PTHR11142:SF0">
    <property type="entry name" value="TRNA PSEUDOURIDINE SYNTHASE-LIKE 1"/>
    <property type="match status" value="1"/>
</dbReference>
<dbReference type="RefSeq" id="XP_005851178.1">
    <property type="nucleotide sequence ID" value="XM_005851116.1"/>
</dbReference>
<evidence type="ECO:0000259" key="7">
    <source>
        <dbReference type="Pfam" id="PF01416"/>
    </source>
</evidence>
<dbReference type="EC" id="5.4.99.12" evidence="6"/>
<dbReference type="InterPro" id="IPR020094">
    <property type="entry name" value="TruA/RsuA/RluB/E/F_N"/>
</dbReference>
<dbReference type="Gene3D" id="3.30.70.660">
    <property type="entry name" value="Pseudouridine synthase I, catalytic domain, C-terminal subdomain"/>
    <property type="match status" value="1"/>
</dbReference>
<dbReference type="SUPFAM" id="SSF55120">
    <property type="entry name" value="Pseudouridine synthase"/>
    <property type="match status" value="1"/>
</dbReference>
<comment type="similarity">
    <text evidence="1 6">Belongs to the tRNA pseudouridine synthase TruA family.</text>
</comment>
<keyword evidence="3 6" id="KW-0413">Isomerase</keyword>
<organism evidence="9">
    <name type="scientific">Chlorella variabilis</name>
    <name type="common">Green alga</name>
    <dbReference type="NCBI Taxonomy" id="554065"/>
    <lineage>
        <taxon>Eukaryota</taxon>
        <taxon>Viridiplantae</taxon>
        <taxon>Chlorophyta</taxon>
        <taxon>core chlorophytes</taxon>
        <taxon>Trebouxiophyceae</taxon>
        <taxon>Chlorellales</taxon>
        <taxon>Chlorellaceae</taxon>
        <taxon>Chlorella clade</taxon>
        <taxon>Chlorella</taxon>
    </lineage>
</organism>
<dbReference type="GeneID" id="17358476"/>
<evidence type="ECO:0000313" key="8">
    <source>
        <dbReference type="EMBL" id="EFN59076.1"/>
    </source>
</evidence>
<dbReference type="STRING" id="554065.E1Z4K5"/>
<dbReference type="InParanoid" id="E1Z4K5"/>
<dbReference type="HAMAP" id="MF_00171">
    <property type="entry name" value="TruA"/>
    <property type="match status" value="1"/>
</dbReference>
<protein>
    <recommendedName>
        <fullName evidence="6">tRNA pseudouridine synthase</fullName>
        <ecNumber evidence="6">5.4.99.12</ecNumber>
    </recommendedName>
</protein>
<feature type="domain" description="Pseudouridine synthase I TruA alpha/beta" evidence="7">
    <location>
        <begin position="153"/>
        <end position="265"/>
    </location>
</feature>
<feature type="non-terminal residue" evidence="8">
    <location>
        <position position="1"/>
    </location>
</feature>
<dbReference type="CDD" id="cd02570">
    <property type="entry name" value="PseudoU_synth_EcTruA"/>
    <property type="match status" value="1"/>
</dbReference>
<sequence>LHSYAAVLQYDGTAYWGFQLQPAPQGRRAKPTVQLRVEQALCRATGQGRQALRVQAAGRTDAGVHARGQVVQFCCARRQGAAPLLRALNALMPPDIRAVAVQEVPLDWNVRYASRKTYAYDLHLDPVADPFLHRWRCHPRRPERLRLDAMADAAALFVGTHDFSRFANLGPDATRKSPVKTVLSYRLLPLEGGARLEVTGTGFLYKQVRHMTGALLAVGGGSLGADDIAAALAGGERARSAAQRNAFRGWQVAEARGLCLQQVVYAPWSSLGDLEPAAGGSGVVLAAVEEAPPGPRGVAA</sequence>
<evidence type="ECO:0000256" key="6">
    <source>
        <dbReference type="RuleBase" id="RU003792"/>
    </source>
</evidence>
<dbReference type="eggNOG" id="KOG4393">
    <property type="taxonomic scope" value="Eukaryota"/>
</dbReference>
<name>E1Z4K5_CHLVA</name>
<dbReference type="GO" id="GO:0160147">
    <property type="term" value="F:tRNA pseudouridine(38-40) synthase activity"/>
    <property type="evidence" value="ECO:0007669"/>
    <property type="project" value="UniProtKB-EC"/>
</dbReference>
<evidence type="ECO:0000313" key="9">
    <source>
        <dbReference type="Proteomes" id="UP000008141"/>
    </source>
</evidence>
<proteinExistence type="inferred from homology"/>
<dbReference type="FunCoup" id="E1Z4K5">
    <property type="interactions" value="760"/>
</dbReference>
<evidence type="ECO:0000256" key="4">
    <source>
        <dbReference type="PIRSR" id="PIRSR001430-1"/>
    </source>
</evidence>
<gene>
    <name evidence="8" type="ORF">CHLNCDRAFT_19189</name>
</gene>
<keyword evidence="9" id="KW-1185">Reference proteome</keyword>